<dbReference type="InterPro" id="IPR000524">
    <property type="entry name" value="Tscrpt_reg_HTH_GntR"/>
</dbReference>
<keyword evidence="2" id="KW-0238">DNA-binding</keyword>
<dbReference type="PANTHER" id="PTHR43537:SF45">
    <property type="entry name" value="GNTR FAMILY REGULATORY PROTEIN"/>
    <property type="match status" value="1"/>
</dbReference>
<dbReference type="SMART" id="SM00895">
    <property type="entry name" value="FCD"/>
    <property type="match status" value="1"/>
</dbReference>
<dbReference type="InterPro" id="IPR008920">
    <property type="entry name" value="TF_FadR/GntR_C"/>
</dbReference>
<keyword evidence="3" id="KW-0804">Transcription</keyword>
<dbReference type="InterPro" id="IPR011711">
    <property type="entry name" value="GntR_C"/>
</dbReference>
<evidence type="ECO:0000313" key="6">
    <source>
        <dbReference type="EMBL" id="MEN3068461.1"/>
    </source>
</evidence>
<sequence length="229" mass="24879">MATAKKNAVANRTAPRKSGDGASQNELAYERLKEGLTTLVYRPGDYLNTAALMSDLQLGRTPLNHALHRLATEGLVQIIPRKGVMVSPLSIDDALHLIDVRLANESLSARLGARRITASQLDALRQAAAAFDQAVAERDVARTMSCDRQFHELIADASGNPVLIEVLRVLHARSQRFWAISLSAPGHLLEVQQEHQMIVAALAAGDAEAAVASVEGHILSFRRSLLQER</sequence>
<evidence type="ECO:0000256" key="4">
    <source>
        <dbReference type="SAM" id="MobiDB-lite"/>
    </source>
</evidence>
<evidence type="ECO:0000259" key="5">
    <source>
        <dbReference type="PROSITE" id="PS50949"/>
    </source>
</evidence>
<name>A0ABU9YXL7_9RHOO</name>
<dbReference type="SUPFAM" id="SSF46785">
    <property type="entry name" value="Winged helix' DNA-binding domain"/>
    <property type="match status" value="1"/>
</dbReference>
<dbReference type="Pfam" id="PF07729">
    <property type="entry name" value="FCD"/>
    <property type="match status" value="1"/>
</dbReference>
<dbReference type="Proteomes" id="UP001410394">
    <property type="component" value="Unassembled WGS sequence"/>
</dbReference>
<dbReference type="RefSeq" id="WP_345919229.1">
    <property type="nucleotide sequence ID" value="NZ_JBDIVE010000003.1"/>
</dbReference>
<comment type="caution">
    <text evidence="6">The sequence shown here is derived from an EMBL/GenBank/DDBJ whole genome shotgun (WGS) entry which is preliminary data.</text>
</comment>
<proteinExistence type="predicted"/>
<dbReference type="PROSITE" id="PS50949">
    <property type="entry name" value="HTH_GNTR"/>
    <property type="match status" value="1"/>
</dbReference>
<protein>
    <submittedName>
        <fullName evidence="6">GntR family transcriptional regulator</fullName>
    </submittedName>
</protein>
<dbReference type="SUPFAM" id="SSF48008">
    <property type="entry name" value="GntR ligand-binding domain-like"/>
    <property type="match status" value="1"/>
</dbReference>
<dbReference type="EMBL" id="JBDIVE010000003">
    <property type="protein sequence ID" value="MEN3068461.1"/>
    <property type="molecule type" value="Genomic_DNA"/>
</dbReference>
<evidence type="ECO:0000256" key="1">
    <source>
        <dbReference type="ARBA" id="ARBA00023015"/>
    </source>
</evidence>
<evidence type="ECO:0000256" key="3">
    <source>
        <dbReference type="ARBA" id="ARBA00023163"/>
    </source>
</evidence>
<gene>
    <name evidence="6" type="ORF">ABDB84_08215</name>
</gene>
<feature type="region of interest" description="Disordered" evidence="4">
    <location>
        <begin position="1"/>
        <end position="25"/>
    </location>
</feature>
<dbReference type="Gene3D" id="1.10.10.10">
    <property type="entry name" value="Winged helix-like DNA-binding domain superfamily/Winged helix DNA-binding domain"/>
    <property type="match status" value="1"/>
</dbReference>
<reference evidence="6 7" key="1">
    <citation type="journal article" date="2018" name="Int. J. Syst. Evol. Microbiol.">
        <title>Uliginosibacterium sediminicola sp. nov., isolated from freshwater sediment.</title>
        <authorList>
            <person name="Hwang W.M."/>
            <person name="Kim S.M."/>
            <person name="Kang K."/>
            <person name="Ahn T.Y."/>
        </authorList>
    </citation>
    <scope>NUCLEOTIDE SEQUENCE [LARGE SCALE GENOMIC DNA]</scope>
    <source>
        <strain evidence="6 7">M1-21</strain>
    </source>
</reference>
<dbReference type="InterPro" id="IPR036388">
    <property type="entry name" value="WH-like_DNA-bd_sf"/>
</dbReference>
<feature type="domain" description="HTH gntR-type" evidence="5">
    <location>
        <begin position="22"/>
        <end position="89"/>
    </location>
</feature>
<evidence type="ECO:0000313" key="7">
    <source>
        <dbReference type="Proteomes" id="UP001410394"/>
    </source>
</evidence>
<organism evidence="6 7">
    <name type="scientific">Uliginosibacterium sediminicola</name>
    <dbReference type="NCBI Taxonomy" id="2024550"/>
    <lineage>
        <taxon>Bacteria</taxon>
        <taxon>Pseudomonadati</taxon>
        <taxon>Pseudomonadota</taxon>
        <taxon>Betaproteobacteria</taxon>
        <taxon>Rhodocyclales</taxon>
        <taxon>Zoogloeaceae</taxon>
        <taxon>Uliginosibacterium</taxon>
    </lineage>
</organism>
<keyword evidence="1" id="KW-0805">Transcription regulation</keyword>
<keyword evidence="7" id="KW-1185">Reference proteome</keyword>
<dbReference type="InterPro" id="IPR036390">
    <property type="entry name" value="WH_DNA-bd_sf"/>
</dbReference>
<evidence type="ECO:0000256" key="2">
    <source>
        <dbReference type="ARBA" id="ARBA00023125"/>
    </source>
</evidence>
<accession>A0ABU9YXL7</accession>
<dbReference type="Gene3D" id="1.20.120.530">
    <property type="entry name" value="GntR ligand-binding domain-like"/>
    <property type="match status" value="1"/>
</dbReference>
<dbReference type="SMART" id="SM00345">
    <property type="entry name" value="HTH_GNTR"/>
    <property type="match status" value="1"/>
</dbReference>
<dbReference type="Pfam" id="PF00392">
    <property type="entry name" value="GntR"/>
    <property type="match status" value="1"/>
</dbReference>
<dbReference type="PANTHER" id="PTHR43537">
    <property type="entry name" value="TRANSCRIPTIONAL REGULATOR, GNTR FAMILY"/>
    <property type="match status" value="1"/>
</dbReference>